<dbReference type="Proteomes" id="UP000198660">
    <property type="component" value="Unassembled WGS sequence"/>
</dbReference>
<dbReference type="InterPro" id="IPR006638">
    <property type="entry name" value="Elp3/MiaA/NifB-like_rSAM"/>
</dbReference>
<dbReference type="Gene3D" id="3.80.30.30">
    <property type="match status" value="1"/>
</dbReference>
<dbReference type="GO" id="GO:0051536">
    <property type="term" value="F:iron-sulfur cluster binding"/>
    <property type="evidence" value="ECO:0007669"/>
    <property type="project" value="UniProtKB-KW"/>
</dbReference>
<dbReference type="SMART" id="SM00729">
    <property type="entry name" value="Elp3"/>
    <property type="match status" value="1"/>
</dbReference>
<dbReference type="PANTHER" id="PTHR43432">
    <property type="entry name" value="SLR0285 PROTEIN"/>
    <property type="match status" value="1"/>
</dbReference>
<dbReference type="PROSITE" id="PS51918">
    <property type="entry name" value="RADICAL_SAM"/>
    <property type="match status" value="1"/>
</dbReference>
<name>A0A1I6PY37_9BACL</name>
<sequence>MENGLLPDRWFPVRPRTLLTQVKEERMPFSWSINPYRGCGHGCHFCYARQTHTWLGFHTDDSFRNNIIVKKEAAQILREELHKGKWKGGGIAVGTVTDPYQQIEGKLKITREILRVLREYSVPISITTRSPLILRDLDLLRDMKIDSINISISTLSEEVWKQTEPSSPHPKQRLLAVKKLNEARIQAGVFLAPIMPYLTDQDEQLEAVIREAGVNKAQFLIPSVLRLKPEVKDWFFRQIHRSFPKIYPRLVRLYEGGYAPEEYVRGIREKVLRLAEEEGLPTTLRNRRMDPTKDPSKHATVEAPVQLSLF</sequence>
<dbReference type="RefSeq" id="WP_091834052.1">
    <property type="nucleotide sequence ID" value="NZ_FPAA01000002.1"/>
</dbReference>
<dbReference type="InterPro" id="IPR040086">
    <property type="entry name" value="MJ0683-like"/>
</dbReference>
<keyword evidence="2" id="KW-0408">Iron</keyword>
<dbReference type="Pfam" id="PF04055">
    <property type="entry name" value="Radical_SAM"/>
    <property type="match status" value="1"/>
</dbReference>
<dbReference type="SFLD" id="SFLDS00029">
    <property type="entry name" value="Radical_SAM"/>
    <property type="match status" value="1"/>
</dbReference>
<dbReference type="OrthoDB" id="9785699at2"/>
<organism evidence="5 6">
    <name type="scientific">Marininema halotolerans</name>
    <dbReference type="NCBI Taxonomy" id="1155944"/>
    <lineage>
        <taxon>Bacteria</taxon>
        <taxon>Bacillati</taxon>
        <taxon>Bacillota</taxon>
        <taxon>Bacilli</taxon>
        <taxon>Bacillales</taxon>
        <taxon>Thermoactinomycetaceae</taxon>
        <taxon>Marininema</taxon>
    </lineage>
</organism>
<reference evidence="6" key="1">
    <citation type="submission" date="2016-10" db="EMBL/GenBank/DDBJ databases">
        <authorList>
            <person name="Varghese N."/>
            <person name="Submissions S."/>
        </authorList>
    </citation>
    <scope>NUCLEOTIDE SEQUENCE [LARGE SCALE GENOMIC DNA]</scope>
    <source>
        <strain evidence="6">DSM 45789</strain>
    </source>
</reference>
<dbReference type="SFLD" id="SFLDG01084">
    <property type="entry name" value="Uncharacterised_Radical_SAM_Su"/>
    <property type="match status" value="1"/>
</dbReference>
<feature type="domain" description="Radical SAM core" evidence="4">
    <location>
        <begin position="25"/>
        <end position="249"/>
    </location>
</feature>
<keyword evidence="5" id="KW-0456">Lyase</keyword>
<dbReference type="AlphaFoldDB" id="A0A1I6PY37"/>
<evidence type="ECO:0000313" key="5">
    <source>
        <dbReference type="EMBL" id="SFS44995.1"/>
    </source>
</evidence>
<keyword evidence="6" id="KW-1185">Reference proteome</keyword>
<keyword evidence="3" id="KW-0411">Iron-sulfur</keyword>
<evidence type="ECO:0000256" key="2">
    <source>
        <dbReference type="ARBA" id="ARBA00023004"/>
    </source>
</evidence>
<evidence type="ECO:0000256" key="3">
    <source>
        <dbReference type="ARBA" id="ARBA00023014"/>
    </source>
</evidence>
<dbReference type="GO" id="GO:0016829">
    <property type="term" value="F:lyase activity"/>
    <property type="evidence" value="ECO:0007669"/>
    <property type="project" value="UniProtKB-KW"/>
</dbReference>
<dbReference type="InterPro" id="IPR058240">
    <property type="entry name" value="rSAM_sf"/>
</dbReference>
<dbReference type="GO" id="GO:0046872">
    <property type="term" value="F:metal ion binding"/>
    <property type="evidence" value="ECO:0007669"/>
    <property type="project" value="UniProtKB-KW"/>
</dbReference>
<evidence type="ECO:0000256" key="1">
    <source>
        <dbReference type="ARBA" id="ARBA00022723"/>
    </source>
</evidence>
<evidence type="ECO:0000313" key="6">
    <source>
        <dbReference type="Proteomes" id="UP000198660"/>
    </source>
</evidence>
<dbReference type="SUPFAM" id="SSF102114">
    <property type="entry name" value="Radical SAM enzymes"/>
    <property type="match status" value="1"/>
</dbReference>
<gene>
    <name evidence="5" type="ORF">SAMN05444972_102208</name>
</gene>
<protein>
    <submittedName>
        <fullName evidence="5">DNA repair photolyase</fullName>
    </submittedName>
</protein>
<evidence type="ECO:0000259" key="4">
    <source>
        <dbReference type="PROSITE" id="PS51918"/>
    </source>
</evidence>
<proteinExistence type="predicted"/>
<dbReference type="PANTHER" id="PTHR43432:SF3">
    <property type="entry name" value="SLR0285 PROTEIN"/>
    <property type="match status" value="1"/>
</dbReference>
<dbReference type="EMBL" id="FPAA01000002">
    <property type="protein sequence ID" value="SFS44995.1"/>
    <property type="molecule type" value="Genomic_DNA"/>
</dbReference>
<dbReference type="CDD" id="cd01335">
    <property type="entry name" value="Radical_SAM"/>
    <property type="match status" value="1"/>
</dbReference>
<dbReference type="InterPro" id="IPR007197">
    <property type="entry name" value="rSAM"/>
</dbReference>
<accession>A0A1I6PY37</accession>
<keyword evidence="1" id="KW-0479">Metal-binding</keyword>